<feature type="compositionally biased region" description="Low complexity" evidence="8">
    <location>
        <begin position="10"/>
        <end position="38"/>
    </location>
</feature>
<feature type="compositionally biased region" description="Basic and acidic residues" evidence="8">
    <location>
        <begin position="391"/>
        <end position="400"/>
    </location>
</feature>
<evidence type="ECO:0000259" key="9">
    <source>
        <dbReference type="Pfam" id="PF00808"/>
    </source>
</evidence>
<gene>
    <name evidence="10" type="ORF">GJ744_004937</name>
</gene>
<dbReference type="GO" id="GO:0046982">
    <property type="term" value="F:protein heterodimerization activity"/>
    <property type="evidence" value="ECO:0007669"/>
    <property type="project" value="InterPro"/>
</dbReference>
<organism evidence="10 11">
    <name type="scientific">Endocarpon pusillum</name>
    <dbReference type="NCBI Taxonomy" id="364733"/>
    <lineage>
        <taxon>Eukaryota</taxon>
        <taxon>Fungi</taxon>
        <taxon>Dikarya</taxon>
        <taxon>Ascomycota</taxon>
        <taxon>Pezizomycotina</taxon>
        <taxon>Eurotiomycetes</taxon>
        <taxon>Chaetothyriomycetidae</taxon>
        <taxon>Verrucariales</taxon>
        <taxon>Verrucariaceae</taxon>
        <taxon>Endocarpon</taxon>
    </lineage>
</organism>
<feature type="compositionally biased region" description="Polar residues" evidence="8">
    <location>
        <begin position="39"/>
        <end position="51"/>
    </location>
</feature>
<dbReference type="AlphaFoldDB" id="A0A8H7DXE8"/>
<dbReference type="InterPro" id="IPR050568">
    <property type="entry name" value="Transcr_DNA_Rep_Reg"/>
</dbReference>
<comment type="subcellular location">
    <subcellularLocation>
        <location evidence="1">Nucleus</location>
    </subcellularLocation>
</comment>
<dbReference type="FunFam" id="1.10.20.10:FF:000036">
    <property type="entry name" value="CBF/NF-Y family transcription factor"/>
    <property type="match status" value="1"/>
</dbReference>
<dbReference type="SUPFAM" id="SSF47113">
    <property type="entry name" value="Histone-fold"/>
    <property type="match status" value="1"/>
</dbReference>
<feature type="compositionally biased region" description="Low complexity" evidence="8">
    <location>
        <begin position="62"/>
        <end position="73"/>
    </location>
</feature>
<protein>
    <recommendedName>
        <fullName evidence="6">NCT transcriptional regulatory complex subunit A</fullName>
    </recommendedName>
    <alternativeName>
        <fullName evidence="7">Negative cofactor 2 AB</fullName>
    </alternativeName>
</protein>
<dbReference type="Proteomes" id="UP000606974">
    <property type="component" value="Unassembled WGS sequence"/>
</dbReference>
<reference evidence="10" key="1">
    <citation type="submission" date="2020-02" db="EMBL/GenBank/DDBJ databases">
        <authorList>
            <person name="Palmer J.M."/>
        </authorList>
    </citation>
    <scope>NUCLEOTIDE SEQUENCE</scope>
    <source>
        <strain evidence="10">EPUS1.4</strain>
        <tissue evidence="10">Thallus</tissue>
    </source>
</reference>
<keyword evidence="2" id="KW-0539">Nucleus</keyword>
<feature type="compositionally biased region" description="Basic residues" evidence="8">
    <location>
        <begin position="422"/>
        <end position="432"/>
    </location>
</feature>
<dbReference type="GO" id="GO:0016251">
    <property type="term" value="F:RNA polymerase II general transcription initiation factor activity"/>
    <property type="evidence" value="ECO:0007669"/>
    <property type="project" value="TreeGrafter"/>
</dbReference>
<dbReference type="PANTHER" id="PTHR10252:SF5">
    <property type="entry name" value="DR1-ASSOCIATED COREPRESSOR"/>
    <property type="match status" value="1"/>
</dbReference>
<name>A0A8H7DXE8_9EURO</name>
<accession>A0A8H7DXE8</accession>
<evidence type="ECO:0000256" key="7">
    <source>
        <dbReference type="ARBA" id="ARBA00075891"/>
    </source>
</evidence>
<evidence type="ECO:0000313" key="11">
    <source>
        <dbReference type="Proteomes" id="UP000606974"/>
    </source>
</evidence>
<dbReference type="GO" id="GO:0017054">
    <property type="term" value="C:negative cofactor 2 complex"/>
    <property type="evidence" value="ECO:0007669"/>
    <property type="project" value="TreeGrafter"/>
</dbReference>
<sequence>MSQENHQHYQQTAVATAASTSTYTQQQQQQQQQQQTHQPSENSNNNNTTYRPRSPDLSAFILPPQQLQQQQQPVFHPSYQDPSSSWQHQRQGSGGAALTGLPAGSGSYPPVTHRGSYDASPYFSPQGSFSLGQGQSQVPGQAGYFVGGAGAGGQQQGQVQRRETVGYGTASASASAALGEYSKLTQSPTATAGGEGVGPGHSQTLQQQSFWQTSASGFTAPAHEQPVGSFPSSLLQQAQQQPQHNMPPSRRKRGQTDDNDDSGDVDYTPESSSVGGAGGKSSRKRKSDNDQAWTSGRAPGEVGPSLGIDIKTKFPVARIKRIMQADEDVGKVAQATPTAVSKALELFMIALVTKAAAEARDRSSKRVTAAHLKQAVIKDQTFDFLQEIIEKVPDPTEKKGGGSGGSGRAASEDVDDGGGGPAKRKRAARGKKKVDSDED</sequence>
<feature type="compositionally biased region" description="Low complexity" evidence="8">
    <location>
        <begin position="231"/>
        <end position="243"/>
    </location>
</feature>
<dbReference type="InterPro" id="IPR003958">
    <property type="entry name" value="CBFA_NFYB_domain"/>
</dbReference>
<feature type="region of interest" description="Disordered" evidence="8">
    <location>
        <begin position="1"/>
        <end position="120"/>
    </location>
</feature>
<dbReference type="Pfam" id="PF00808">
    <property type="entry name" value="CBFD_NFYB_HMF"/>
    <property type="match status" value="1"/>
</dbReference>
<proteinExistence type="inferred from homology"/>
<evidence type="ECO:0000256" key="4">
    <source>
        <dbReference type="ARBA" id="ARBA00061393"/>
    </source>
</evidence>
<comment type="caution">
    <text evidence="10">The sequence shown here is derived from an EMBL/GenBank/DDBJ whole genome shotgun (WGS) entry which is preliminary data.</text>
</comment>
<keyword evidence="11" id="KW-1185">Reference proteome</keyword>
<feature type="domain" description="Transcription factor CBF/NF-Y/archaeal histone" evidence="9">
    <location>
        <begin position="313"/>
        <end position="376"/>
    </location>
</feature>
<comment type="subunit">
    <text evidence="5">Forms the NCT transcriptional regulatory complex with nctB and mot1.</text>
</comment>
<feature type="compositionally biased region" description="Polar residues" evidence="8">
    <location>
        <begin position="80"/>
        <end position="91"/>
    </location>
</feature>
<dbReference type="InterPro" id="IPR009072">
    <property type="entry name" value="Histone-fold"/>
</dbReference>
<feature type="region of interest" description="Disordered" evidence="8">
    <location>
        <begin position="391"/>
        <end position="439"/>
    </location>
</feature>
<evidence type="ECO:0000256" key="5">
    <source>
        <dbReference type="ARBA" id="ARBA00065307"/>
    </source>
</evidence>
<evidence type="ECO:0000256" key="1">
    <source>
        <dbReference type="ARBA" id="ARBA00004123"/>
    </source>
</evidence>
<evidence type="ECO:0000256" key="2">
    <source>
        <dbReference type="ARBA" id="ARBA00023242"/>
    </source>
</evidence>
<evidence type="ECO:0000256" key="6">
    <source>
        <dbReference type="ARBA" id="ARBA00072430"/>
    </source>
</evidence>
<comment type="similarity">
    <text evidence="4">Belongs to the NC2 alpha/DRAP1 family.</text>
</comment>
<dbReference type="PANTHER" id="PTHR10252">
    <property type="entry name" value="HISTONE-LIKE TRANSCRIPTION FACTOR CCAAT-RELATED"/>
    <property type="match status" value="1"/>
</dbReference>
<evidence type="ECO:0000313" key="10">
    <source>
        <dbReference type="EMBL" id="KAF7502899.1"/>
    </source>
</evidence>
<dbReference type="Gene3D" id="1.10.20.10">
    <property type="entry name" value="Histone, subunit A"/>
    <property type="match status" value="1"/>
</dbReference>
<comment type="function">
    <text evidence="3">Part of the NCT transcriptional regulatory complex that acts as a key regulator of ergosterol biosynthesis and the azole exporter cdr1B. The NCT complex binds the promoters of genes linked to azole susceptibility, and especially represses the expression of cdr1B transporter.</text>
</comment>
<dbReference type="GO" id="GO:0001046">
    <property type="term" value="F:core promoter sequence-specific DNA binding"/>
    <property type="evidence" value="ECO:0007669"/>
    <property type="project" value="TreeGrafter"/>
</dbReference>
<feature type="compositionally biased region" description="Polar residues" evidence="8">
    <location>
        <begin position="201"/>
        <end position="217"/>
    </location>
</feature>
<dbReference type="EMBL" id="JAACFV010000210">
    <property type="protein sequence ID" value="KAF7502899.1"/>
    <property type="molecule type" value="Genomic_DNA"/>
</dbReference>
<feature type="region of interest" description="Disordered" evidence="8">
    <location>
        <begin position="147"/>
        <end position="173"/>
    </location>
</feature>
<feature type="region of interest" description="Disordered" evidence="8">
    <location>
        <begin position="185"/>
        <end position="307"/>
    </location>
</feature>
<dbReference type="CDD" id="cd22906">
    <property type="entry name" value="HFD_DRAP1"/>
    <property type="match status" value="1"/>
</dbReference>
<evidence type="ECO:0000256" key="8">
    <source>
        <dbReference type="SAM" id="MobiDB-lite"/>
    </source>
</evidence>
<dbReference type="OrthoDB" id="653904at2759"/>
<evidence type="ECO:0000256" key="3">
    <source>
        <dbReference type="ARBA" id="ARBA00053814"/>
    </source>
</evidence>